<proteinExistence type="predicted"/>
<evidence type="ECO:0000313" key="2">
    <source>
        <dbReference type="Proteomes" id="UP000595437"/>
    </source>
</evidence>
<keyword evidence="2" id="KW-1185">Reference proteome</keyword>
<evidence type="ECO:0000313" key="1">
    <source>
        <dbReference type="EMBL" id="QQP35931.1"/>
    </source>
</evidence>
<gene>
    <name evidence="1" type="ORF">FKW44_020881</name>
</gene>
<dbReference type="EMBL" id="CP045904">
    <property type="protein sequence ID" value="QQP35931.1"/>
    <property type="molecule type" value="Genomic_DNA"/>
</dbReference>
<accession>A0A7T8GR22</accession>
<name>A0A7T8GR22_CALRO</name>
<dbReference type="Proteomes" id="UP000595437">
    <property type="component" value="Chromosome 15"/>
</dbReference>
<dbReference type="AlphaFoldDB" id="A0A7T8GR22"/>
<reference evidence="2" key="1">
    <citation type="submission" date="2021-01" db="EMBL/GenBank/DDBJ databases">
        <title>Caligus Genome Assembly.</title>
        <authorList>
            <person name="Gallardo-Escarate C."/>
        </authorList>
    </citation>
    <scope>NUCLEOTIDE SEQUENCE [LARGE SCALE GENOMIC DNA]</scope>
</reference>
<organism evidence="1 2">
    <name type="scientific">Caligus rogercresseyi</name>
    <name type="common">Sea louse</name>
    <dbReference type="NCBI Taxonomy" id="217165"/>
    <lineage>
        <taxon>Eukaryota</taxon>
        <taxon>Metazoa</taxon>
        <taxon>Ecdysozoa</taxon>
        <taxon>Arthropoda</taxon>
        <taxon>Crustacea</taxon>
        <taxon>Multicrustacea</taxon>
        <taxon>Hexanauplia</taxon>
        <taxon>Copepoda</taxon>
        <taxon>Siphonostomatoida</taxon>
        <taxon>Caligidae</taxon>
        <taxon>Caligus</taxon>
    </lineage>
</organism>
<sequence>MTIPSRDSNLRPNIESCTRLNALGYRAPFVEYFWSKECSSSITKGQVGIDRFQSTT</sequence>
<protein>
    <submittedName>
        <fullName evidence="1">Uncharacterized protein</fullName>
    </submittedName>
</protein>